<dbReference type="InterPro" id="IPR003156">
    <property type="entry name" value="DHHA1_dom"/>
</dbReference>
<dbReference type="GO" id="GO:0003676">
    <property type="term" value="F:nucleic acid binding"/>
    <property type="evidence" value="ECO:0007669"/>
    <property type="project" value="InterPro"/>
</dbReference>
<dbReference type="EMBL" id="QMQV01000173">
    <property type="protein sequence ID" value="RLE46618.1"/>
    <property type="molecule type" value="Genomic_DNA"/>
</dbReference>
<organism evidence="2 3">
    <name type="scientific">Thermoproteota archaeon</name>
    <dbReference type="NCBI Taxonomy" id="2056631"/>
    <lineage>
        <taxon>Archaea</taxon>
        <taxon>Thermoproteota</taxon>
    </lineage>
</organism>
<protein>
    <recommendedName>
        <fullName evidence="1">DHHA1 domain-containing protein</fullName>
    </recommendedName>
</protein>
<reference evidence="2 3" key="1">
    <citation type="submission" date="2018-06" db="EMBL/GenBank/DDBJ databases">
        <title>Extensive metabolic versatility and redundancy in microbially diverse, dynamic hydrothermal sediments.</title>
        <authorList>
            <person name="Dombrowski N."/>
            <person name="Teske A."/>
            <person name="Baker B.J."/>
        </authorList>
    </citation>
    <scope>NUCLEOTIDE SEQUENCE [LARGE SCALE GENOMIC DNA]</scope>
    <source>
        <strain evidence="2">B66_G16</strain>
    </source>
</reference>
<evidence type="ECO:0000313" key="2">
    <source>
        <dbReference type="EMBL" id="RLE46618.1"/>
    </source>
</evidence>
<dbReference type="PANTHER" id="PTHR42146">
    <property type="entry name" value="3',5'-CYCLIC-NUCLEOTIDE PHOSPHODIESTERASE"/>
    <property type="match status" value="1"/>
</dbReference>
<dbReference type="Gene3D" id="3.10.310.30">
    <property type="match status" value="1"/>
</dbReference>
<dbReference type="PANTHER" id="PTHR42146:SF1">
    <property type="entry name" value="OLIGORIBONUCLEASE NRNB"/>
    <property type="match status" value="1"/>
</dbReference>
<dbReference type="Pfam" id="PF02272">
    <property type="entry name" value="DHHA1"/>
    <property type="match status" value="1"/>
</dbReference>
<dbReference type="Proteomes" id="UP000278475">
    <property type="component" value="Unassembled WGS sequence"/>
</dbReference>
<evidence type="ECO:0000259" key="1">
    <source>
        <dbReference type="Pfam" id="PF02272"/>
    </source>
</evidence>
<proteinExistence type="predicted"/>
<dbReference type="SUPFAM" id="SSF64182">
    <property type="entry name" value="DHH phosphoesterases"/>
    <property type="match status" value="1"/>
</dbReference>
<feature type="domain" description="DHHA1" evidence="1">
    <location>
        <begin position="230"/>
        <end position="309"/>
    </location>
</feature>
<accession>A0A497EKD0</accession>
<dbReference type="InterPro" id="IPR038763">
    <property type="entry name" value="DHH_sf"/>
</dbReference>
<name>A0A497EKD0_9CREN</name>
<evidence type="ECO:0000313" key="3">
    <source>
        <dbReference type="Proteomes" id="UP000278475"/>
    </source>
</evidence>
<comment type="caution">
    <text evidence="2">The sequence shown here is derived from an EMBL/GenBank/DDBJ whole genome shotgun (WGS) entry which is preliminary data.</text>
</comment>
<dbReference type="AlphaFoldDB" id="A0A497EKD0"/>
<sequence>MLAVSHNDCDGVCSVAIFYKAMKTSRIPTYFTSVNGFKDTLCRAMVGRSLDELYVFDITGSRETVRIASAFSKTIWIDHHEWDVFAGCERVECFGNVKFVVERARSACELVGKYFNIESEMIELANQVDTNEIRCEDAEFLRDVVGAVKWKFSKNYVELNKKLRNLARDLAFNSLEELQTNQSLFNLVSEYREYLKTAEARILHKINVKDVNGLRIAIYESLDFVPVHLICNKLKEHELAPFDVIAVMFHRKDRLGRISTKLELRTHTNKEVIKIARMLKGGGHTIAAGATINRLFTGSQFEDLIKEIEL</sequence>
<gene>
    <name evidence="2" type="ORF">DRJ31_09810</name>
</gene>
<dbReference type="InterPro" id="IPR052968">
    <property type="entry name" value="Nucleotide_metab_enz"/>
</dbReference>